<protein>
    <recommendedName>
        <fullName evidence="4">Type II secretory pathway, component PulJ</fullName>
    </recommendedName>
</protein>
<dbReference type="EMBL" id="JAQSJE010000011">
    <property type="protein sequence ID" value="MDD0825028.1"/>
    <property type="molecule type" value="Genomic_DNA"/>
</dbReference>
<evidence type="ECO:0008006" key="4">
    <source>
        <dbReference type="Google" id="ProtNLM"/>
    </source>
</evidence>
<keyword evidence="3" id="KW-1185">Reference proteome</keyword>
<gene>
    <name evidence="2" type="ORF">PTQ27_11220</name>
</gene>
<evidence type="ECO:0000313" key="3">
    <source>
        <dbReference type="Proteomes" id="UP001221909"/>
    </source>
</evidence>
<dbReference type="RefSeq" id="WP_273749840.1">
    <property type="nucleotide sequence ID" value="NZ_JAQSJE010000011.1"/>
</dbReference>
<comment type="caution">
    <text evidence="2">The sequence shown here is derived from an EMBL/GenBank/DDBJ whole genome shotgun (WGS) entry which is preliminary data.</text>
</comment>
<reference evidence="2 3" key="1">
    <citation type="submission" date="2023-02" db="EMBL/GenBank/DDBJ databases">
        <title>Mannheimia cairiniae sp. nov., a novel species of Mannheimia obtained from moscovy ducks (Cairina moschata) and reclassification of Mannheimia ovis as heterotypic synonym of Mannheimia pernigra.</title>
        <authorList>
            <person name="Christensen H."/>
        </authorList>
    </citation>
    <scope>NUCLEOTIDE SEQUENCE [LARGE SCALE GENOMIC DNA]</scope>
    <source>
        <strain evidence="2 3">AT1</strain>
    </source>
</reference>
<keyword evidence="1" id="KW-0812">Transmembrane</keyword>
<dbReference type="InterPro" id="IPR016419">
    <property type="entry name" value="Prepilin_Pept-dep_B_prd"/>
</dbReference>
<evidence type="ECO:0000313" key="2">
    <source>
        <dbReference type="EMBL" id="MDD0825028.1"/>
    </source>
</evidence>
<evidence type="ECO:0000256" key="1">
    <source>
        <dbReference type="SAM" id="Phobius"/>
    </source>
</evidence>
<organism evidence="2 3">
    <name type="scientific">Mannheimia cairinae</name>
    <dbReference type="NCBI Taxonomy" id="3025936"/>
    <lineage>
        <taxon>Bacteria</taxon>
        <taxon>Pseudomonadati</taxon>
        <taxon>Pseudomonadota</taxon>
        <taxon>Gammaproteobacteria</taxon>
        <taxon>Pasteurellales</taxon>
        <taxon>Pasteurellaceae</taxon>
        <taxon>Mannheimia</taxon>
    </lineage>
</organism>
<proteinExistence type="predicted"/>
<keyword evidence="1" id="KW-1133">Transmembrane helix</keyword>
<name>A0ABT5MSU9_9PAST</name>
<dbReference type="Proteomes" id="UP001221909">
    <property type="component" value="Unassembled WGS sequence"/>
</dbReference>
<keyword evidence="1" id="KW-0472">Membrane</keyword>
<sequence length="232" mass="27112">MLQKEINVVPVKISLPAFSLLEVLISTALGAFLLLLFSASYTDFYRTQTKQRELLYLQSEANQLLNYFQQHIQHINFQGSHREGNNLDLFLKDNRSINILSSNCLIFFYDLNKDGCIGTRRTKNSACQLNDINNTRETLKEIFGFKLENNEIYSFSGNLDRCIKEECQRLLNDCGGRWSKFSSIHHFKVNNLAFSWKKEDQLVQVDMELESAKDKQITYKTKSYIFILNHRE</sequence>
<dbReference type="PIRSF" id="PIRSF004525">
    <property type="entry name" value="Pilin_peptidase-dep_B_prd"/>
    <property type="match status" value="1"/>
</dbReference>
<accession>A0ABT5MSU9</accession>
<feature type="transmembrane region" description="Helical" evidence="1">
    <location>
        <begin position="20"/>
        <end position="42"/>
    </location>
</feature>